<dbReference type="InterPro" id="IPR001387">
    <property type="entry name" value="Cro/C1-type_HTH"/>
</dbReference>
<protein>
    <recommendedName>
        <fullName evidence="1">HTH cro/C1-type domain-containing protein</fullName>
    </recommendedName>
</protein>
<dbReference type="EMBL" id="AZFM01000023">
    <property type="protein sequence ID" value="KRL89439.1"/>
    <property type="molecule type" value="Genomic_DNA"/>
</dbReference>
<evidence type="ECO:0000313" key="3">
    <source>
        <dbReference type="Proteomes" id="UP000051036"/>
    </source>
</evidence>
<dbReference type="PATRIC" id="fig|1423763.3.peg.807"/>
<dbReference type="InterPro" id="IPR010057">
    <property type="entry name" value="Transcription_activator_Rgg_C"/>
</dbReference>
<sequence>MEAIFLTIGEALRLERKSRKISQKNWIEGTKLSISHYSQIENDVHKINADDLLFILRKYQIPISDFVEKIDFNTKDEAKFISYELACAFYANDLIYAQRLQQIINKKNLPLEVKYHAELVIAALTGKTKDMSLQHKNSIIKVVFSSDDWTLNQDSLRLFGRCMELFTSEQLVLLMKSVLKRYKDIEKWSNDIQERIATICINYLYNVWDKTSFDNINLVFELIDNLPAIPHFCIQKIISTYFKAVIDKDIAKTETIKDTLKLSGYKNIAKKLP</sequence>
<dbReference type="PROSITE" id="PS50943">
    <property type="entry name" value="HTH_CROC1"/>
    <property type="match status" value="1"/>
</dbReference>
<organism evidence="2 3">
    <name type="scientific">Lactobacillus kalixensis DSM 16043</name>
    <dbReference type="NCBI Taxonomy" id="1423763"/>
    <lineage>
        <taxon>Bacteria</taxon>
        <taxon>Bacillati</taxon>
        <taxon>Bacillota</taxon>
        <taxon>Bacilli</taxon>
        <taxon>Lactobacillales</taxon>
        <taxon>Lactobacillaceae</taxon>
        <taxon>Lactobacillus</taxon>
    </lineage>
</organism>
<gene>
    <name evidence="2" type="ORF">FC46_GL000797</name>
</gene>
<accession>A0A0R1U823</accession>
<dbReference type="PANTHER" id="PTHR37038:SF12">
    <property type="entry name" value="TRANSCRIPTIONAL REGULATOR"/>
    <property type="match status" value="1"/>
</dbReference>
<evidence type="ECO:0000313" key="2">
    <source>
        <dbReference type="EMBL" id="KRL89439.1"/>
    </source>
</evidence>
<dbReference type="InterPro" id="IPR053163">
    <property type="entry name" value="HTH-type_regulator_Rgg"/>
</dbReference>
<evidence type="ECO:0000259" key="1">
    <source>
        <dbReference type="PROSITE" id="PS50943"/>
    </source>
</evidence>
<dbReference type="Proteomes" id="UP000051036">
    <property type="component" value="Unassembled WGS sequence"/>
</dbReference>
<dbReference type="RefSeq" id="WP_057799173.1">
    <property type="nucleotide sequence ID" value="NZ_AZFM01000023.1"/>
</dbReference>
<proteinExistence type="predicted"/>
<dbReference type="SUPFAM" id="SSF47413">
    <property type="entry name" value="lambda repressor-like DNA-binding domains"/>
    <property type="match status" value="1"/>
</dbReference>
<comment type="caution">
    <text evidence="2">The sequence shown here is derived from an EMBL/GenBank/DDBJ whole genome shotgun (WGS) entry which is preliminary data.</text>
</comment>
<dbReference type="CDD" id="cd00093">
    <property type="entry name" value="HTH_XRE"/>
    <property type="match status" value="1"/>
</dbReference>
<dbReference type="OrthoDB" id="2329967at2"/>
<dbReference type="GO" id="GO:0003677">
    <property type="term" value="F:DNA binding"/>
    <property type="evidence" value="ECO:0007669"/>
    <property type="project" value="InterPro"/>
</dbReference>
<dbReference type="Pfam" id="PF21259">
    <property type="entry name" value="Rgg_C"/>
    <property type="match status" value="1"/>
</dbReference>
<reference evidence="2 3" key="1">
    <citation type="journal article" date="2015" name="Genome Announc.">
        <title>Expanding the biotechnology potential of lactobacilli through comparative genomics of 213 strains and associated genera.</title>
        <authorList>
            <person name="Sun Z."/>
            <person name="Harris H.M."/>
            <person name="McCann A."/>
            <person name="Guo C."/>
            <person name="Argimon S."/>
            <person name="Zhang W."/>
            <person name="Yang X."/>
            <person name="Jeffery I.B."/>
            <person name="Cooney J.C."/>
            <person name="Kagawa T.F."/>
            <person name="Liu W."/>
            <person name="Song Y."/>
            <person name="Salvetti E."/>
            <person name="Wrobel A."/>
            <person name="Rasinkangas P."/>
            <person name="Parkhill J."/>
            <person name="Rea M.C."/>
            <person name="O'Sullivan O."/>
            <person name="Ritari J."/>
            <person name="Douillard F.P."/>
            <person name="Paul Ross R."/>
            <person name="Yang R."/>
            <person name="Briner A.E."/>
            <person name="Felis G.E."/>
            <person name="de Vos W.M."/>
            <person name="Barrangou R."/>
            <person name="Klaenhammer T.R."/>
            <person name="Caufield P.W."/>
            <person name="Cui Y."/>
            <person name="Zhang H."/>
            <person name="O'Toole P.W."/>
        </authorList>
    </citation>
    <scope>NUCLEOTIDE SEQUENCE [LARGE SCALE GENOMIC DNA]</scope>
    <source>
        <strain evidence="2 3">DSM 16043</strain>
    </source>
</reference>
<keyword evidence="3" id="KW-1185">Reference proteome</keyword>
<dbReference type="STRING" id="1423763.FC46_GL000797"/>
<feature type="domain" description="HTH cro/C1-type" evidence="1">
    <location>
        <begin position="12"/>
        <end position="66"/>
    </location>
</feature>
<dbReference type="PANTHER" id="PTHR37038">
    <property type="entry name" value="TRANSCRIPTIONAL REGULATOR-RELATED"/>
    <property type="match status" value="1"/>
</dbReference>
<dbReference type="InterPro" id="IPR010982">
    <property type="entry name" value="Lambda_DNA-bd_dom_sf"/>
</dbReference>
<dbReference type="Gene3D" id="1.10.260.40">
    <property type="entry name" value="lambda repressor-like DNA-binding domains"/>
    <property type="match status" value="1"/>
</dbReference>
<name>A0A0R1U823_9LACO</name>
<dbReference type="AlphaFoldDB" id="A0A0R1U823"/>